<dbReference type="InterPro" id="IPR005467">
    <property type="entry name" value="His_kinase_dom"/>
</dbReference>
<keyword evidence="7" id="KW-0418">Kinase</keyword>
<dbReference type="Pfam" id="PF00512">
    <property type="entry name" value="HisKA"/>
    <property type="match status" value="1"/>
</dbReference>
<feature type="signal peptide" evidence="11">
    <location>
        <begin position="1"/>
        <end position="20"/>
    </location>
</feature>
<organism evidence="14 15">
    <name type="scientific">Corallincola platygyrae</name>
    <dbReference type="NCBI Taxonomy" id="1193278"/>
    <lineage>
        <taxon>Bacteria</taxon>
        <taxon>Pseudomonadati</taxon>
        <taxon>Pseudomonadota</taxon>
        <taxon>Gammaproteobacteria</taxon>
        <taxon>Alteromonadales</taxon>
        <taxon>Psychromonadaceae</taxon>
        <taxon>Corallincola</taxon>
    </lineage>
</organism>
<evidence type="ECO:0000256" key="4">
    <source>
        <dbReference type="ARBA" id="ARBA00022553"/>
    </source>
</evidence>
<evidence type="ECO:0000256" key="6">
    <source>
        <dbReference type="ARBA" id="ARBA00022692"/>
    </source>
</evidence>
<feature type="chain" id="PRO_5047148265" description="histidine kinase" evidence="11">
    <location>
        <begin position="21"/>
        <end position="697"/>
    </location>
</feature>
<evidence type="ECO:0000256" key="7">
    <source>
        <dbReference type="ARBA" id="ARBA00022777"/>
    </source>
</evidence>
<evidence type="ECO:0000256" key="1">
    <source>
        <dbReference type="ARBA" id="ARBA00000085"/>
    </source>
</evidence>
<dbReference type="InterPro" id="IPR003661">
    <property type="entry name" value="HisK_dim/P_dom"/>
</dbReference>
<evidence type="ECO:0000256" key="11">
    <source>
        <dbReference type="SAM" id="SignalP"/>
    </source>
</evidence>
<dbReference type="PANTHER" id="PTHR45436:SF5">
    <property type="entry name" value="SENSOR HISTIDINE KINASE TRCS"/>
    <property type="match status" value="1"/>
</dbReference>
<evidence type="ECO:0000259" key="13">
    <source>
        <dbReference type="PROSITE" id="PS50885"/>
    </source>
</evidence>
<keyword evidence="14" id="KW-0067">ATP-binding</keyword>
<dbReference type="EMBL" id="JBHUHT010000003">
    <property type="protein sequence ID" value="MFD2094379.1"/>
    <property type="molecule type" value="Genomic_DNA"/>
</dbReference>
<dbReference type="InterPro" id="IPR036097">
    <property type="entry name" value="HisK_dim/P_sf"/>
</dbReference>
<dbReference type="GO" id="GO:0005524">
    <property type="term" value="F:ATP binding"/>
    <property type="evidence" value="ECO:0007669"/>
    <property type="project" value="UniProtKB-KW"/>
</dbReference>
<keyword evidence="4" id="KW-0597">Phosphoprotein</keyword>
<gene>
    <name evidence="14" type="ORF">ACFSJ3_00140</name>
</gene>
<dbReference type="SUPFAM" id="SSF47384">
    <property type="entry name" value="Homodimeric domain of signal transducing histidine kinase"/>
    <property type="match status" value="1"/>
</dbReference>
<comment type="subcellular location">
    <subcellularLocation>
        <location evidence="2">Membrane</location>
    </subcellularLocation>
</comment>
<evidence type="ECO:0000313" key="15">
    <source>
        <dbReference type="Proteomes" id="UP001597380"/>
    </source>
</evidence>
<accession>A0ABW4XHY2</accession>
<name>A0ABW4XHY2_9GAMM</name>
<evidence type="ECO:0000256" key="5">
    <source>
        <dbReference type="ARBA" id="ARBA00022679"/>
    </source>
</evidence>
<keyword evidence="14" id="KW-0547">Nucleotide-binding</keyword>
<dbReference type="InterPro" id="IPR036890">
    <property type="entry name" value="HATPase_C_sf"/>
</dbReference>
<dbReference type="PROSITE" id="PS50109">
    <property type="entry name" value="HIS_KIN"/>
    <property type="match status" value="1"/>
</dbReference>
<keyword evidence="10" id="KW-0472">Membrane</keyword>
<dbReference type="Proteomes" id="UP001597380">
    <property type="component" value="Unassembled WGS sequence"/>
</dbReference>
<comment type="catalytic activity">
    <reaction evidence="1">
        <text>ATP + protein L-histidine = ADP + protein N-phospho-L-histidine.</text>
        <dbReference type="EC" id="2.7.13.3"/>
    </reaction>
</comment>
<dbReference type="Pfam" id="PF02518">
    <property type="entry name" value="HATPase_c"/>
    <property type="match status" value="1"/>
</dbReference>
<keyword evidence="11" id="KW-0732">Signal</keyword>
<feature type="transmembrane region" description="Helical" evidence="10">
    <location>
        <begin position="391"/>
        <end position="415"/>
    </location>
</feature>
<keyword evidence="9" id="KW-0902">Two-component regulatory system</keyword>
<evidence type="ECO:0000256" key="9">
    <source>
        <dbReference type="ARBA" id="ARBA00023012"/>
    </source>
</evidence>
<dbReference type="PANTHER" id="PTHR45436">
    <property type="entry name" value="SENSOR HISTIDINE KINASE YKOH"/>
    <property type="match status" value="1"/>
</dbReference>
<evidence type="ECO:0000313" key="14">
    <source>
        <dbReference type="EMBL" id="MFD2094379.1"/>
    </source>
</evidence>
<keyword evidence="8 10" id="KW-1133">Transmembrane helix</keyword>
<feature type="domain" description="Histidine kinase" evidence="12">
    <location>
        <begin position="474"/>
        <end position="693"/>
    </location>
</feature>
<comment type="caution">
    <text evidence="14">The sequence shown here is derived from an EMBL/GenBank/DDBJ whole genome shotgun (WGS) entry which is preliminary data.</text>
</comment>
<dbReference type="InterPro" id="IPR003660">
    <property type="entry name" value="HAMP_dom"/>
</dbReference>
<dbReference type="InterPro" id="IPR050428">
    <property type="entry name" value="TCS_sensor_his_kinase"/>
</dbReference>
<keyword evidence="5" id="KW-0808">Transferase</keyword>
<dbReference type="RefSeq" id="WP_345337790.1">
    <property type="nucleotide sequence ID" value="NZ_BAABLI010000003.1"/>
</dbReference>
<dbReference type="Gene3D" id="3.30.565.10">
    <property type="entry name" value="Histidine kinase-like ATPase, C-terminal domain"/>
    <property type="match status" value="1"/>
</dbReference>
<keyword evidence="6 10" id="KW-0812">Transmembrane</keyword>
<protein>
    <recommendedName>
        <fullName evidence="3">histidine kinase</fullName>
        <ecNumber evidence="3">2.7.13.3</ecNumber>
    </recommendedName>
</protein>
<feature type="domain" description="HAMP" evidence="13">
    <location>
        <begin position="411"/>
        <end position="466"/>
    </location>
</feature>
<evidence type="ECO:0000256" key="8">
    <source>
        <dbReference type="ARBA" id="ARBA00022989"/>
    </source>
</evidence>
<dbReference type="EC" id="2.7.13.3" evidence="3"/>
<reference evidence="15" key="1">
    <citation type="journal article" date="2019" name="Int. J. Syst. Evol. Microbiol.">
        <title>The Global Catalogue of Microorganisms (GCM) 10K type strain sequencing project: providing services to taxonomists for standard genome sequencing and annotation.</title>
        <authorList>
            <consortium name="The Broad Institute Genomics Platform"/>
            <consortium name="The Broad Institute Genome Sequencing Center for Infectious Disease"/>
            <person name="Wu L."/>
            <person name="Ma J."/>
        </authorList>
    </citation>
    <scope>NUCLEOTIDE SEQUENCE [LARGE SCALE GENOMIC DNA]</scope>
    <source>
        <strain evidence="15">CGMCC 1.10992</strain>
    </source>
</reference>
<evidence type="ECO:0000256" key="2">
    <source>
        <dbReference type="ARBA" id="ARBA00004370"/>
    </source>
</evidence>
<proteinExistence type="predicted"/>
<evidence type="ECO:0000256" key="10">
    <source>
        <dbReference type="SAM" id="Phobius"/>
    </source>
</evidence>
<evidence type="ECO:0000259" key="12">
    <source>
        <dbReference type="PROSITE" id="PS50109"/>
    </source>
</evidence>
<dbReference type="Gene3D" id="1.10.287.130">
    <property type="match status" value="1"/>
</dbReference>
<dbReference type="PROSITE" id="PS50885">
    <property type="entry name" value="HAMP"/>
    <property type="match status" value="1"/>
</dbReference>
<sequence>MKLKRQLMAASLFMLALPWAGCQYVREAESALRAGQLQSLEATGQAINSLLAQQEWGLVTKASTDGAEPLFAPERPWIAILDGYLDEWQSMPARRLENGEFAADLRMFTRGDKLYLHVSVEDSERSYFDPMRGIANNGDHIVLRSGNGIDYRLAASAPGQLIARYQSGNRTLYEREIAGYWLETQQGYHLEAVVPLALLKGKLGLYAVNASAIASDNAYLSHYNFSDQQPPRLITTRVDLERTLALFQQPSLKLSVIDSQGWHRASVGELASYQYGPARTTTSHGALKALYRAILETPPAPPSNSSQLFGQEKTAPILAAINGQTAAGWYRQPHSSERSLVSAAIPIKKQVVSAQNGSGELKSDDVQYGVLLLEQSSESYLSLTDRAFSKLFLSSTIALLIGAAGLFGYVSWLSWRIRRLNRSTQSAVDHQGNFSSTFKPSRTSDEIGDLSRGFGELLNRVQQYTNYLQTLSRKLSHELRTPLAVVHSSLDNLSMSNGDKQEREMYQKRAKEGANRLSSLLTAMSEASRLEESIKHGDQEIEAIDLNLMFREVIAAYKDVYTQHNLMLSECEQPLVANIAPELLVQLTDKLVDNAASFAPEGSDIKIRLSRNSNKVELRIENTGPRLPEAMQHQLFDNMVSVREKEKSDGGSHLGLGLHIVKLIADFHGAAVTANNLEDGSGVAFTLVIPIDDNKHA</sequence>
<keyword evidence="15" id="KW-1185">Reference proteome</keyword>
<dbReference type="SUPFAM" id="SSF55874">
    <property type="entry name" value="ATPase domain of HSP90 chaperone/DNA topoisomerase II/histidine kinase"/>
    <property type="match status" value="1"/>
</dbReference>
<dbReference type="SMART" id="SM00304">
    <property type="entry name" value="HAMP"/>
    <property type="match status" value="1"/>
</dbReference>
<dbReference type="SMART" id="SM00387">
    <property type="entry name" value="HATPase_c"/>
    <property type="match status" value="1"/>
</dbReference>
<dbReference type="SMART" id="SM00388">
    <property type="entry name" value="HisKA"/>
    <property type="match status" value="1"/>
</dbReference>
<evidence type="ECO:0000256" key="3">
    <source>
        <dbReference type="ARBA" id="ARBA00012438"/>
    </source>
</evidence>
<dbReference type="Gene3D" id="6.10.340.10">
    <property type="match status" value="1"/>
</dbReference>
<dbReference type="InterPro" id="IPR003594">
    <property type="entry name" value="HATPase_dom"/>
</dbReference>
<dbReference type="CDD" id="cd00082">
    <property type="entry name" value="HisKA"/>
    <property type="match status" value="1"/>
</dbReference>